<dbReference type="GO" id="GO:0006308">
    <property type="term" value="P:DNA catabolic process"/>
    <property type="evidence" value="ECO:0007669"/>
    <property type="project" value="InterPro"/>
</dbReference>
<dbReference type="AlphaFoldDB" id="A0A1H3Y114"/>
<evidence type="ECO:0000313" key="7">
    <source>
        <dbReference type="EMBL" id="SEA05415.1"/>
    </source>
</evidence>
<dbReference type="STRING" id="908615.SAMN05421540_1033"/>
<dbReference type="RefSeq" id="WP_093240070.1">
    <property type="nucleotide sequence ID" value="NZ_FNQF01000003.1"/>
</dbReference>
<accession>A0A1H3Y114</accession>
<dbReference type="GO" id="GO:0016788">
    <property type="term" value="F:hydrolase activity, acting on ester bonds"/>
    <property type="evidence" value="ECO:0007669"/>
    <property type="project" value="InterPro"/>
</dbReference>
<evidence type="ECO:0000256" key="6">
    <source>
        <dbReference type="ARBA" id="ARBA00023180"/>
    </source>
</evidence>
<organism evidence="7 8">
    <name type="scientific">Psychroflexus halocasei</name>
    <dbReference type="NCBI Taxonomy" id="908615"/>
    <lineage>
        <taxon>Bacteria</taxon>
        <taxon>Pseudomonadati</taxon>
        <taxon>Bacteroidota</taxon>
        <taxon>Flavobacteriia</taxon>
        <taxon>Flavobacteriales</taxon>
        <taxon>Flavobacteriaceae</taxon>
        <taxon>Psychroflexus</taxon>
    </lineage>
</organism>
<evidence type="ECO:0000256" key="1">
    <source>
        <dbReference type="ARBA" id="ARBA00022722"/>
    </source>
</evidence>
<dbReference type="PANTHER" id="PTHR33146">
    <property type="entry name" value="ENDONUCLEASE 4"/>
    <property type="match status" value="1"/>
</dbReference>
<dbReference type="InterPro" id="IPR008947">
    <property type="entry name" value="PLipase_C/P1_nuclease_dom_sf"/>
</dbReference>
<dbReference type="Gene3D" id="1.10.575.10">
    <property type="entry name" value="P1 Nuclease"/>
    <property type="match status" value="1"/>
</dbReference>
<dbReference type="Proteomes" id="UP000198820">
    <property type="component" value="Unassembled WGS sequence"/>
</dbReference>
<dbReference type="SUPFAM" id="SSF48537">
    <property type="entry name" value="Phospholipase C/P1 nuclease"/>
    <property type="match status" value="1"/>
</dbReference>
<sequence>MKHLLLLMFLVQFTNIKASEDWGQNGHRVIGEVAEQNLSKKAKRKINRLLKGDGLAMISTYADEIKSDLKYDEFKAWHYANVDFDKTYNESEKNEQGDIVIGINKCVSILKDKSASEKDKIFHLKMLVHLIGDMHQPLHFGLKEDRGGNDFKVKWFYKESNIHRVWDTQMIESYKMSYTELTDNLPVLSKAQTKFVKSGEVVDWVESTRGLTKKIYGETEENTNLSYRYMYDWFDVVRMQLKKGGLRLATILNDIYG</sequence>
<evidence type="ECO:0000256" key="3">
    <source>
        <dbReference type="ARBA" id="ARBA00022759"/>
    </source>
</evidence>
<evidence type="ECO:0000256" key="2">
    <source>
        <dbReference type="ARBA" id="ARBA00022723"/>
    </source>
</evidence>
<dbReference type="Pfam" id="PF02265">
    <property type="entry name" value="S1-P1_nuclease"/>
    <property type="match status" value="1"/>
</dbReference>
<protein>
    <submittedName>
        <fullName evidence="7">S1/P1 Nuclease</fullName>
    </submittedName>
</protein>
<dbReference type="EMBL" id="FNQF01000003">
    <property type="protein sequence ID" value="SEA05415.1"/>
    <property type="molecule type" value="Genomic_DNA"/>
</dbReference>
<name>A0A1H3Y114_9FLAO</name>
<keyword evidence="5" id="KW-1015">Disulfide bond</keyword>
<keyword evidence="8" id="KW-1185">Reference proteome</keyword>
<dbReference type="PANTHER" id="PTHR33146:SF10">
    <property type="entry name" value="STRAND-SPECIFIC NUCLEASE, PUTATIVE-RELATED"/>
    <property type="match status" value="1"/>
</dbReference>
<keyword evidence="3" id="KW-0255">Endonuclease</keyword>
<reference evidence="7 8" key="1">
    <citation type="submission" date="2016-10" db="EMBL/GenBank/DDBJ databases">
        <authorList>
            <person name="de Groot N.N."/>
        </authorList>
    </citation>
    <scope>NUCLEOTIDE SEQUENCE [LARGE SCALE GENOMIC DNA]</scope>
    <source>
        <strain evidence="7 8">DSM 23581</strain>
    </source>
</reference>
<evidence type="ECO:0000256" key="5">
    <source>
        <dbReference type="ARBA" id="ARBA00023157"/>
    </source>
</evidence>
<keyword evidence="2" id="KW-0479">Metal-binding</keyword>
<dbReference type="GO" id="GO:0004519">
    <property type="term" value="F:endonuclease activity"/>
    <property type="evidence" value="ECO:0007669"/>
    <property type="project" value="UniProtKB-KW"/>
</dbReference>
<dbReference type="GO" id="GO:0003676">
    <property type="term" value="F:nucleic acid binding"/>
    <property type="evidence" value="ECO:0007669"/>
    <property type="project" value="InterPro"/>
</dbReference>
<dbReference type="GO" id="GO:0046872">
    <property type="term" value="F:metal ion binding"/>
    <property type="evidence" value="ECO:0007669"/>
    <property type="project" value="UniProtKB-KW"/>
</dbReference>
<evidence type="ECO:0000313" key="8">
    <source>
        <dbReference type="Proteomes" id="UP000198820"/>
    </source>
</evidence>
<gene>
    <name evidence="7" type="ORF">SAMN05421540_1033</name>
</gene>
<evidence type="ECO:0000256" key="4">
    <source>
        <dbReference type="ARBA" id="ARBA00022801"/>
    </source>
</evidence>
<dbReference type="CDD" id="cd11010">
    <property type="entry name" value="S1-P1_nuclease"/>
    <property type="match status" value="1"/>
</dbReference>
<proteinExistence type="predicted"/>
<keyword evidence="1" id="KW-0540">Nuclease</keyword>
<keyword evidence="4" id="KW-0378">Hydrolase</keyword>
<keyword evidence="6" id="KW-0325">Glycoprotein</keyword>
<dbReference type="InterPro" id="IPR003154">
    <property type="entry name" value="S1/P1nuclease"/>
</dbReference>